<evidence type="ECO:0000313" key="3">
    <source>
        <dbReference type="Proteomes" id="UP000041314"/>
    </source>
</evidence>
<protein>
    <submittedName>
        <fullName evidence="2">Uncharacterized protein</fullName>
    </submittedName>
</protein>
<feature type="region of interest" description="Disordered" evidence="1">
    <location>
        <begin position="1"/>
        <end position="20"/>
    </location>
</feature>
<gene>
    <name evidence="2" type="ORF">ERS008198_02746</name>
</gene>
<proteinExistence type="predicted"/>
<accession>A0A655D1Q2</accession>
<sequence length="57" mass="6301">MYRTSSTIGSDFSSRLLTSTPSSRCKMTPVIWYPARIEALITLAMSAKSNADDTTRI</sequence>
<feature type="compositionally biased region" description="Polar residues" evidence="1">
    <location>
        <begin position="1"/>
        <end position="12"/>
    </location>
</feature>
<organism evidence="2 3">
    <name type="scientific">Salmonella enterica subsp. enterica serovar Bovismorbificans</name>
    <dbReference type="NCBI Taxonomy" id="58097"/>
    <lineage>
        <taxon>Bacteria</taxon>
        <taxon>Pseudomonadati</taxon>
        <taxon>Pseudomonadota</taxon>
        <taxon>Gammaproteobacteria</taxon>
        <taxon>Enterobacterales</taxon>
        <taxon>Enterobacteriaceae</taxon>
        <taxon>Salmonella</taxon>
    </lineage>
</organism>
<reference evidence="2 3" key="1">
    <citation type="submission" date="2015-03" db="EMBL/GenBank/DDBJ databases">
        <authorList>
            <consortium name="Pathogen Informatics"/>
        </authorList>
    </citation>
    <scope>NUCLEOTIDE SEQUENCE [LARGE SCALE GENOMIC DNA]</scope>
    <source>
        <strain evidence="2 3">A1104</strain>
    </source>
</reference>
<evidence type="ECO:0000256" key="1">
    <source>
        <dbReference type="SAM" id="MobiDB-lite"/>
    </source>
</evidence>
<name>A0A655D1Q2_SALET</name>
<dbReference type="Proteomes" id="UP000041314">
    <property type="component" value="Unassembled WGS sequence"/>
</dbReference>
<dbReference type="EMBL" id="CQPA01000022">
    <property type="protein sequence ID" value="CNU42816.1"/>
    <property type="molecule type" value="Genomic_DNA"/>
</dbReference>
<evidence type="ECO:0000313" key="2">
    <source>
        <dbReference type="EMBL" id="CNU42816.1"/>
    </source>
</evidence>
<dbReference type="AlphaFoldDB" id="A0A655D1Q2"/>